<accession>A0A804UJQ9</accession>
<evidence type="ECO:0000313" key="1">
    <source>
        <dbReference type="EnsemblPlants" id="Zm00001eb392520_P001"/>
    </source>
</evidence>
<dbReference type="InParanoid" id="A0A804UJQ9"/>
<dbReference type="Pfam" id="PF00982">
    <property type="entry name" value="Glyco_transf_20"/>
    <property type="match status" value="1"/>
</dbReference>
<dbReference type="SUPFAM" id="SSF53756">
    <property type="entry name" value="UDP-Glycosyltransferase/glycogen phosphorylase"/>
    <property type="match status" value="1"/>
</dbReference>
<reference evidence="2" key="1">
    <citation type="journal article" date="2009" name="Science">
        <title>The B73 maize genome: complexity, diversity, and dynamics.</title>
        <authorList>
            <person name="Schnable P.S."/>
            <person name="Ware D."/>
            <person name="Fulton R.S."/>
            <person name="Stein J.C."/>
            <person name="Wei F."/>
            <person name="Pasternak S."/>
            <person name="Liang C."/>
            <person name="Zhang J."/>
            <person name="Fulton L."/>
            <person name="Graves T.A."/>
            <person name="Minx P."/>
            <person name="Reily A.D."/>
            <person name="Courtney L."/>
            <person name="Kruchowski S.S."/>
            <person name="Tomlinson C."/>
            <person name="Strong C."/>
            <person name="Delehaunty K."/>
            <person name="Fronick C."/>
            <person name="Courtney B."/>
            <person name="Rock S.M."/>
            <person name="Belter E."/>
            <person name="Du F."/>
            <person name="Kim K."/>
            <person name="Abbott R.M."/>
            <person name="Cotton M."/>
            <person name="Levy A."/>
            <person name="Marchetto P."/>
            <person name="Ochoa K."/>
            <person name="Jackson S.M."/>
            <person name="Gillam B."/>
            <person name="Chen W."/>
            <person name="Yan L."/>
            <person name="Higginbotham J."/>
            <person name="Cardenas M."/>
            <person name="Waligorski J."/>
            <person name="Applebaum E."/>
            <person name="Phelps L."/>
            <person name="Falcone J."/>
            <person name="Kanchi K."/>
            <person name="Thane T."/>
            <person name="Scimone A."/>
            <person name="Thane N."/>
            <person name="Henke J."/>
            <person name="Wang T."/>
            <person name="Ruppert J."/>
            <person name="Shah N."/>
            <person name="Rotter K."/>
            <person name="Hodges J."/>
            <person name="Ingenthron E."/>
            <person name="Cordes M."/>
            <person name="Kohlberg S."/>
            <person name="Sgro J."/>
            <person name="Delgado B."/>
            <person name="Mead K."/>
            <person name="Chinwalla A."/>
            <person name="Leonard S."/>
            <person name="Crouse K."/>
            <person name="Collura K."/>
            <person name="Kudrna D."/>
            <person name="Currie J."/>
            <person name="He R."/>
            <person name="Angelova A."/>
            <person name="Rajasekar S."/>
            <person name="Mueller T."/>
            <person name="Lomeli R."/>
            <person name="Scara G."/>
            <person name="Ko A."/>
            <person name="Delaney K."/>
            <person name="Wissotski M."/>
            <person name="Lopez G."/>
            <person name="Campos D."/>
            <person name="Braidotti M."/>
            <person name="Ashley E."/>
            <person name="Golser W."/>
            <person name="Kim H."/>
            <person name="Lee S."/>
            <person name="Lin J."/>
            <person name="Dujmic Z."/>
            <person name="Kim W."/>
            <person name="Talag J."/>
            <person name="Zuccolo A."/>
            <person name="Fan C."/>
            <person name="Sebastian A."/>
            <person name="Kramer M."/>
            <person name="Spiegel L."/>
            <person name="Nascimento L."/>
            <person name="Zutavern T."/>
            <person name="Miller B."/>
            <person name="Ambroise C."/>
            <person name="Muller S."/>
            <person name="Spooner W."/>
            <person name="Narechania A."/>
            <person name="Ren L."/>
            <person name="Wei S."/>
            <person name="Kumari S."/>
            <person name="Faga B."/>
            <person name="Levy M.J."/>
            <person name="McMahan L."/>
            <person name="Van Buren P."/>
            <person name="Vaughn M.W."/>
            <person name="Ying K."/>
            <person name="Yeh C.-T."/>
            <person name="Emrich S.J."/>
            <person name="Jia Y."/>
            <person name="Kalyanaraman A."/>
            <person name="Hsia A.-P."/>
            <person name="Barbazuk W.B."/>
            <person name="Baucom R.S."/>
            <person name="Brutnell T.P."/>
            <person name="Carpita N.C."/>
            <person name="Chaparro C."/>
            <person name="Chia J.-M."/>
            <person name="Deragon J.-M."/>
            <person name="Estill J.C."/>
            <person name="Fu Y."/>
            <person name="Jeddeloh J.A."/>
            <person name="Han Y."/>
            <person name="Lee H."/>
            <person name="Li P."/>
            <person name="Lisch D.R."/>
            <person name="Liu S."/>
            <person name="Liu Z."/>
            <person name="Nagel D.H."/>
            <person name="McCann M.C."/>
            <person name="SanMiguel P."/>
            <person name="Myers A.M."/>
            <person name="Nettleton D."/>
            <person name="Nguyen J."/>
            <person name="Penning B.W."/>
            <person name="Ponnala L."/>
            <person name="Schneider K.L."/>
            <person name="Schwartz D.C."/>
            <person name="Sharma A."/>
            <person name="Soderlund C."/>
            <person name="Springer N.M."/>
            <person name="Sun Q."/>
            <person name="Wang H."/>
            <person name="Waterman M."/>
            <person name="Westerman R."/>
            <person name="Wolfgruber T.K."/>
            <person name="Yang L."/>
            <person name="Yu Y."/>
            <person name="Zhang L."/>
            <person name="Zhou S."/>
            <person name="Zhu Q."/>
            <person name="Bennetzen J.L."/>
            <person name="Dawe R.K."/>
            <person name="Jiang J."/>
            <person name="Jiang N."/>
            <person name="Presting G.G."/>
            <person name="Wessler S.R."/>
            <person name="Aluru S."/>
            <person name="Martienssen R.A."/>
            <person name="Clifton S.W."/>
            <person name="McCombie W.R."/>
            <person name="Wing R.A."/>
            <person name="Wilson R.K."/>
        </authorList>
    </citation>
    <scope>NUCLEOTIDE SEQUENCE [LARGE SCALE GENOMIC DNA]</scope>
    <source>
        <strain evidence="2">cv. B73</strain>
    </source>
</reference>
<dbReference type="Gene3D" id="3.40.50.2000">
    <property type="entry name" value="Glycogen Phosphorylase B"/>
    <property type="match status" value="1"/>
</dbReference>
<dbReference type="Proteomes" id="UP000007305">
    <property type="component" value="Chromosome 9"/>
</dbReference>
<dbReference type="AlphaFoldDB" id="A0A804UJQ9"/>
<proteinExistence type="predicted"/>
<dbReference type="InterPro" id="IPR001830">
    <property type="entry name" value="Glyco_trans_20"/>
</dbReference>
<dbReference type="PANTHER" id="PTHR10788:SF46">
    <property type="entry name" value="ALPHA,ALPHA-TREHALOSE-PHOSPHATE SYNTHASE [UDP-FORMING] 11-RELATED"/>
    <property type="match status" value="1"/>
</dbReference>
<keyword evidence="2" id="KW-1185">Reference proteome</keyword>
<reference evidence="1" key="2">
    <citation type="submission" date="2019-07" db="EMBL/GenBank/DDBJ databases">
        <authorList>
            <person name="Seetharam A."/>
            <person name="Woodhouse M."/>
            <person name="Cannon E."/>
        </authorList>
    </citation>
    <scope>NUCLEOTIDE SEQUENCE [LARGE SCALE GENOMIC DNA]</scope>
    <source>
        <strain evidence="1">cv. B73</strain>
    </source>
</reference>
<reference evidence="1" key="3">
    <citation type="submission" date="2021-05" db="UniProtKB">
        <authorList>
            <consortium name="EnsemblPlants"/>
        </authorList>
    </citation>
    <scope>IDENTIFICATION</scope>
    <source>
        <strain evidence="1">cv. B73</strain>
    </source>
</reference>
<evidence type="ECO:0000313" key="2">
    <source>
        <dbReference type="Proteomes" id="UP000007305"/>
    </source>
</evidence>
<dbReference type="Gramene" id="Zm00001eb392520_T001">
    <property type="protein sequence ID" value="Zm00001eb392520_P001"/>
    <property type="gene ID" value="Zm00001eb392520"/>
</dbReference>
<protein>
    <submittedName>
        <fullName evidence="1">Uncharacterized protein</fullName>
    </submittedName>
</protein>
<organism evidence="1 2">
    <name type="scientific">Zea mays</name>
    <name type="common">Maize</name>
    <dbReference type="NCBI Taxonomy" id="4577"/>
    <lineage>
        <taxon>Eukaryota</taxon>
        <taxon>Viridiplantae</taxon>
        <taxon>Streptophyta</taxon>
        <taxon>Embryophyta</taxon>
        <taxon>Tracheophyta</taxon>
        <taxon>Spermatophyta</taxon>
        <taxon>Magnoliopsida</taxon>
        <taxon>Liliopsida</taxon>
        <taxon>Poales</taxon>
        <taxon>Poaceae</taxon>
        <taxon>PACMAD clade</taxon>
        <taxon>Panicoideae</taxon>
        <taxon>Andropogonodae</taxon>
        <taxon>Andropogoneae</taxon>
        <taxon>Tripsacinae</taxon>
        <taxon>Zea</taxon>
    </lineage>
</organism>
<dbReference type="GO" id="GO:0003824">
    <property type="term" value="F:catalytic activity"/>
    <property type="evidence" value="ECO:0007669"/>
    <property type="project" value="InterPro"/>
</dbReference>
<dbReference type="GO" id="GO:0005992">
    <property type="term" value="P:trehalose biosynthetic process"/>
    <property type="evidence" value="ECO:0007669"/>
    <property type="project" value="InterPro"/>
</dbReference>
<dbReference type="PANTHER" id="PTHR10788">
    <property type="entry name" value="TREHALOSE-6-PHOSPHATE SYNTHASE"/>
    <property type="match status" value="1"/>
</dbReference>
<name>A0A804UJQ9_MAIZE</name>
<dbReference type="EnsemblPlants" id="Zm00001eb392520_T001">
    <property type="protein sequence ID" value="Zm00001eb392520_P001"/>
    <property type="gene ID" value="Zm00001eb392520"/>
</dbReference>
<sequence>MMQLALILLAQMRTLFLVEEYFILQLFLVFSRDIKMLLHFKIGGLPFQRTLYHSFLSANRAFADRLTEVLSPDEDLVWIHDYHLLALPTFLRKRFPRAKVGFFLH</sequence>